<proteinExistence type="predicted"/>
<evidence type="ECO:0000313" key="5">
    <source>
        <dbReference type="EMBL" id="AFM10694.1"/>
    </source>
</evidence>
<dbReference type="RefSeq" id="WP_014801216.1">
    <property type="nucleotide sequence ID" value="NC_018020.1"/>
</dbReference>
<accession>I4B087</accession>
<feature type="transmembrane region" description="Helical" evidence="3">
    <location>
        <begin position="6"/>
        <end position="22"/>
    </location>
</feature>
<protein>
    <submittedName>
        <fullName evidence="5">Tetratricopeptide TPR_2 repeat-containing protein</fullName>
    </submittedName>
</protein>
<keyword evidence="3" id="KW-0472">Membrane</keyword>
<feature type="domain" description="Ancillary SecYEG translocon subunit/Cell division coordinator CpoB TPR" evidence="4">
    <location>
        <begin position="15"/>
        <end position="180"/>
    </location>
</feature>
<evidence type="ECO:0000313" key="6">
    <source>
        <dbReference type="Proteomes" id="UP000006048"/>
    </source>
</evidence>
<dbReference type="InterPro" id="IPR018704">
    <property type="entry name" value="SecYEG/CpoB_TPR"/>
</dbReference>
<dbReference type="Proteomes" id="UP000006048">
    <property type="component" value="Chromosome"/>
</dbReference>
<organism evidence="5 6">
    <name type="scientific">Turneriella parva (strain ATCC BAA-1111 / DSM 21527 / NCTC 11395 / H)</name>
    <name type="common">Leptospira parva</name>
    <dbReference type="NCBI Taxonomy" id="869212"/>
    <lineage>
        <taxon>Bacteria</taxon>
        <taxon>Pseudomonadati</taxon>
        <taxon>Spirochaetota</taxon>
        <taxon>Spirochaetia</taxon>
        <taxon>Leptospirales</taxon>
        <taxon>Leptospiraceae</taxon>
        <taxon>Turneriella</taxon>
    </lineage>
</organism>
<evidence type="ECO:0000256" key="2">
    <source>
        <dbReference type="SAM" id="MobiDB-lite"/>
    </source>
</evidence>
<dbReference type="KEGG" id="tpx:Turpa_0031"/>
<evidence type="ECO:0000259" key="4">
    <source>
        <dbReference type="Pfam" id="PF09976"/>
    </source>
</evidence>
<keyword evidence="1" id="KW-0802">TPR repeat</keyword>
<keyword evidence="3" id="KW-0812">Transmembrane</keyword>
<gene>
    <name evidence="5" type="ordered locus">Turpa_0031</name>
</gene>
<dbReference type="HOGENOM" id="CLU_665552_0_0_12"/>
<evidence type="ECO:0000256" key="1">
    <source>
        <dbReference type="PROSITE-ProRule" id="PRU00339"/>
    </source>
</evidence>
<sequence>MKSVTVWIGAVIFTIGAGVFFIEREYVSGHKAASVRLEQGKLQLERFDEDGLRKGIDDLTAVVAQFPESTYAREARYHLAEAYERLGMRDVALGKYKKLSEMPLTDELKTKVRFKVAKLQIMRNYSDEGMNQLLQLLNSTSEKSLRAEIYLEIGKYYQRKGLTADAKRNFQNALTENPDNREARAAAGLVDSDYGNSVAMHGILDKKGEQPTESQSENKKNEKAATPDNGNLRAGVQAFVSGDYHRAVKLLTGPAARDTADSEEALYYLGNAYLKLKQYRNAVHFLNKAVSNKYRDRDEASYIKKGEAYYLNNQYQRALHVFGFVSRHYPNGKYAQIAADWETETRRMLGDKVSVAHAAQGDEGIDDDDDDEDGDVLGGVALDGDEAAPKPRKKNTYAKSEEITLDDDADVTP</sequence>
<feature type="region of interest" description="Disordered" evidence="2">
    <location>
        <begin position="360"/>
        <end position="413"/>
    </location>
</feature>
<feature type="compositionally biased region" description="Basic and acidic residues" evidence="2">
    <location>
        <begin position="207"/>
        <end position="225"/>
    </location>
</feature>
<dbReference type="Pfam" id="PF09976">
    <property type="entry name" value="TPR_21"/>
    <property type="match status" value="1"/>
</dbReference>
<keyword evidence="3" id="KW-1133">Transmembrane helix</keyword>
<feature type="compositionally biased region" description="Acidic residues" evidence="2">
    <location>
        <begin position="363"/>
        <end position="375"/>
    </location>
</feature>
<dbReference type="EMBL" id="CP002959">
    <property type="protein sequence ID" value="AFM10694.1"/>
    <property type="molecule type" value="Genomic_DNA"/>
</dbReference>
<feature type="region of interest" description="Disordered" evidence="2">
    <location>
        <begin position="207"/>
        <end position="231"/>
    </location>
</feature>
<name>I4B087_TURPD</name>
<dbReference type="STRING" id="869212.Turpa_0031"/>
<dbReference type="Pfam" id="PF13174">
    <property type="entry name" value="TPR_6"/>
    <property type="match status" value="1"/>
</dbReference>
<feature type="repeat" description="TPR" evidence="1">
    <location>
        <begin position="263"/>
        <end position="296"/>
    </location>
</feature>
<dbReference type="InterPro" id="IPR011990">
    <property type="entry name" value="TPR-like_helical_dom_sf"/>
</dbReference>
<dbReference type="SMART" id="SM00028">
    <property type="entry name" value="TPR"/>
    <property type="match status" value="4"/>
</dbReference>
<feature type="compositionally biased region" description="Acidic residues" evidence="2">
    <location>
        <begin position="403"/>
        <end position="413"/>
    </location>
</feature>
<dbReference type="SUPFAM" id="SSF48452">
    <property type="entry name" value="TPR-like"/>
    <property type="match status" value="2"/>
</dbReference>
<dbReference type="Gene3D" id="1.25.40.10">
    <property type="entry name" value="Tetratricopeptide repeat domain"/>
    <property type="match status" value="2"/>
</dbReference>
<evidence type="ECO:0000256" key="3">
    <source>
        <dbReference type="SAM" id="Phobius"/>
    </source>
</evidence>
<feature type="repeat" description="TPR" evidence="1">
    <location>
        <begin position="147"/>
        <end position="180"/>
    </location>
</feature>
<keyword evidence="6" id="KW-1185">Reference proteome</keyword>
<dbReference type="OrthoDB" id="361691at2"/>
<reference evidence="5 6" key="1">
    <citation type="submission" date="2012-06" db="EMBL/GenBank/DDBJ databases">
        <title>The complete chromosome of genome of Turneriella parva DSM 21527.</title>
        <authorList>
            <consortium name="US DOE Joint Genome Institute (JGI-PGF)"/>
            <person name="Lucas S."/>
            <person name="Han J."/>
            <person name="Lapidus A."/>
            <person name="Bruce D."/>
            <person name="Goodwin L."/>
            <person name="Pitluck S."/>
            <person name="Peters L."/>
            <person name="Kyrpides N."/>
            <person name="Mavromatis K."/>
            <person name="Ivanova N."/>
            <person name="Mikhailova N."/>
            <person name="Chertkov O."/>
            <person name="Detter J.C."/>
            <person name="Tapia R."/>
            <person name="Han C."/>
            <person name="Land M."/>
            <person name="Hauser L."/>
            <person name="Markowitz V."/>
            <person name="Cheng J.-F."/>
            <person name="Hugenholtz P."/>
            <person name="Woyke T."/>
            <person name="Wu D."/>
            <person name="Gronow S."/>
            <person name="Wellnitz S."/>
            <person name="Brambilla E."/>
            <person name="Klenk H.-P."/>
            <person name="Eisen J.A."/>
        </authorList>
    </citation>
    <scope>NUCLEOTIDE SEQUENCE [LARGE SCALE GENOMIC DNA]</scope>
    <source>
        <strain evidence="6">ATCC BAA-1111 / DSM 21527 / NCTC 11395 / H</strain>
    </source>
</reference>
<dbReference type="PROSITE" id="PS50005">
    <property type="entry name" value="TPR"/>
    <property type="match status" value="2"/>
</dbReference>
<dbReference type="InterPro" id="IPR019734">
    <property type="entry name" value="TPR_rpt"/>
</dbReference>
<dbReference type="AlphaFoldDB" id="I4B087"/>